<reference evidence="7 8" key="1">
    <citation type="submission" date="2024-11" db="EMBL/GenBank/DDBJ databases">
        <title>Chromosome-level genome assembly of the freshwater bivalve Anodonta woodiana.</title>
        <authorList>
            <person name="Chen X."/>
        </authorList>
    </citation>
    <scope>NUCLEOTIDE SEQUENCE [LARGE SCALE GENOMIC DNA]</scope>
    <source>
        <strain evidence="7">MN2024</strain>
        <tissue evidence="7">Gills</tissue>
    </source>
</reference>
<dbReference type="PANTHER" id="PTHR25462">
    <property type="entry name" value="BONUS, ISOFORM C-RELATED"/>
    <property type="match status" value="1"/>
</dbReference>
<evidence type="ECO:0000313" key="7">
    <source>
        <dbReference type="EMBL" id="KAL3879996.1"/>
    </source>
</evidence>
<dbReference type="SMART" id="SM00184">
    <property type="entry name" value="RING"/>
    <property type="match status" value="1"/>
</dbReference>
<evidence type="ECO:0000256" key="1">
    <source>
        <dbReference type="ARBA" id="ARBA00022723"/>
    </source>
</evidence>
<dbReference type="Gene3D" id="2.120.10.30">
    <property type="entry name" value="TolB, C-terminal domain"/>
    <property type="match status" value="1"/>
</dbReference>
<organism evidence="7 8">
    <name type="scientific">Sinanodonta woodiana</name>
    <name type="common">Chinese pond mussel</name>
    <name type="synonym">Anodonta woodiana</name>
    <dbReference type="NCBI Taxonomy" id="1069815"/>
    <lineage>
        <taxon>Eukaryota</taxon>
        <taxon>Metazoa</taxon>
        <taxon>Spiralia</taxon>
        <taxon>Lophotrochozoa</taxon>
        <taxon>Mollusca</taxon>
        <taxon>Bivalvia</taxon>
        <taxon>Autobranchia</taxon>
        <taxon>Heteroconchia</taxon>
        <taxon>Palaeoheterodonta</taxon>
        <taxon>Unionida</taxon>
        <taxon>Unionoidea</taxon>
        <taxon>Unionidae</taxon>
        <taxon>Unioninae</taxon>
        <taxon>Sinanodonta</taxon>
    </lineage>
</organism>
<keyword evidence="8" id="KW-1185">Reference proteome</keyword>
<proteinExistence type="predicted"/>
<evidence type="ECO:0000256" key="4">
    <source>
        <dbReference type="PROSITE-ProRule" id="PRU00024"/>
    </source>
</evidence>
<dbReference type="AlphaFoldDB" id="A0ABD3X180"/>
<dbReference type="EMBL" id="JBJQND010000004">
    <property type="protein sequence ID" value="KAL3879996.1"/>
    <property type="molecule type" value="Genomic_DNA"/>
</dbReference>
<dbReference type="InterPro" id="IPR017907">
    <property type="entry name" value="Znf_RING_CS"/>
</dbReference>
<evidence type="ECO:0000256" key="2">
    <source>
        <dbReference type="ARBA" id="ARBA00022771"/>
    </source>
</evidence>
<keyword evidence="2 4" id="KW-0863">Zinc-finger</keyword>
<dbReference type="Gene3D" id="3.30.40.10">
    <property type="entry name" value="Zinc/RING finger domain, C3HC4 (zinc finger)"/>
    <property type="match status" value="1"/>
</dbReference>
<dbReference type="InterPro" id="IPR011042">
    <property type="entry name" value="6-blade_b-propeller_TolB-like"/>
</dbReference>
<gene>
    <name evidence="7" type="ORF">ACJMK2_032268</name>
</gene>
<dbReference type="GO" id="GO:0008270">
    <property type="term" value="F:zinc ion binding"/>
    <property type="evidence" value="ECO:0007669"/>
    <property type="project" value="UniProtKB-KW"/>
</dbReference>
<evidence type="ECO:0000313" key="8">
    <source>
        <dbReference type="Proteomes" id="UP001634394"/>
    </source>
</evidence>
<dbReference type="InterPro" id="IPR018957">
    <property type="entry name" value="Znf_C3HC4_RING-type"/>
</dbReference>
<dbReference type="InterPro" id="IPR047153">
    <property type="entry name" value="TRIM45/56/19-like"/>
</dbReference>
<dbReference type="InterPro" id="IPR000315">
    <property type="entry name" value="Znf_B-box"/>
</dbReference>
<keyword evidence="3" id="KW-0862">Zinc</keyword>
<dbReference type="PANTHER" id="PTHR25462:SF296">
    <property type="entry name" value="MEIOTIC P26, ISOFORM F"/>
    <property type="match status" value="1"/>
</dbReference>
<dbReference type="InterPro" id="IPR001841">
    <property type="entry name" value="Znf_RING"/>
</dbReference>
<keyword evidence="1" id="KW-0479">Metal-binding</keyword>
<feature type="domain" description="RING-type" evidence="5">
    <location>
        <begin position="16"/>
        <end position="64"/>
    </location>
</feature>
<protein>
    <recommendedName>
        <fullName evidence="9">TRIM56</fullName>
    </recommendedName>
</protein>
<dbReference type="Pfam" id="PF22586">
    <property type="entry name" value="ANCHR-like_BBOX"/>
    <property type="match status" value="1"/>
</dbReference>
<evidence type="ECO:0000256" key="3">
    <source>
        <dbReference type="ARBA" id="ARBA00022833"/>
    </source>
</evidence>
<feature type="domain" description="B box-type" evidence="6">
    <location>
        <begin position="106"/>
        <end position="154"/>
    </location>
</feature>
<accession>A0ABD3X180</accession>
<sequence>MAECAKKTYQNNILNCPICMDTLEKPVLLPCMHSFCSSCIGDYAASVCKREHGITSSFPCPSCHTDTKVLTDLDQVGDDARKVVDNSDISAKLFCPVELNESDQLKTCEVCFVRGFESISATSWCQDCQEVLCNSCAEYHQSSKSLKDHKIRKIEEMPFIPQEKYNNGCPDHAMDLTFFCFSHEQLCCLKCAATKHRVCDKVEEIEATLKDPDFPDKTREMQDELNRIHSDLSYVLQNREQNTSRIGQQHLDIEEKVNFMRNTVVNQVDRMIGNTLSDADNERNKVFGGLKRDTDWLRDHQQLVCCLLTKMQVFKEGLEPERFLAYREIDRNIATLKTEIPEKLDDMYEFNLNYVPSDTYDVILKQFSKFGSVTVKNKKCKFRQISSNSAKHQTYCLTSMSNFKVSAPDEKKSPKIHSILFVEDDKLLMVDAENKSLKLYDVKGTLLHRAVTRGNPTFLSRMQGNRYAVAEPDIGEISEYELSTEIKFISSIKAPLDIIGIAFLNDLFVLTSKVGIRIVNQSGKCLQYLDKNSNGKQLFSSLKYIHGDPSDSVVYVSDEVLNKVFAFQQHSVSKCLQEDPLQVYSHPKLISPSGLDIDTFGNLLVCGFTSGNIHMFDKGGTHLKILHSNVTSPLNLEWDSLKQILVLSMNNSNFQIQFFKKI</sequence>
<dbReference type="PROSITE" id="PS00518">
    <property type="entry name" value="ZF_RING_1"/>
    <property type="match status" value="1"/>
</dbReference>
<evidence type="ECO:0000259" key="5">
    <source>
        <dbReference type="PROSITE" id="PS50089"/>
    </source>
</evidence>
<dbReference type="PROSITE" id="PS50089">
    <property type="entry name" value="ZF_RING_2"/>
    <property type="match status" value="1"/>
</dbReference>
<evidence type="ECO:0008006" key="9">
    <source>
        <dbReference type="Google" id="ProtNLM"/>
    </source>
</evidence>
<evidence type="ECO:0000259" key="6">
    <source>
        <dbReference type="PROSITE" id="PS50119"/>
    </source>
</evidence>
<dbReference type="SUPFAM" id="SSF63829">
    <property type="entry name" value="Calcium-dependent phosphotriesterase"/>
    <property type="match status" value="1"/>
</dbReference>
<dbReference type="PROSITE" id="PS50119">
    <property type="entry name" value="ZF_BBOX"/>
    <property type="match status" value="1"/>
</dbReference>
<dbReference type="SUPFAM" id="SSF57850">
    <property type="entry name" value="RING/U-box"/>
    <property type="match status" value="1"/>
</dbReference>
<dbReference type="Pfam" id="PF00097">
    <property type="entry name" value="zf-C3HC4"/>
    <property type="match status" value="1"/>
</dbReference>
<dbReference type="Gene3D" id="3.30.160.60">
    <property type="entry name" value="Classic Zinc Finger"/>
    <property type="match status" value="1"/>
</dbReference>
<comment type="caution">
    <text evidence="7">The sequence shown here is derived from an EMBL/GenBank/DDBJ whole genome shotgun (WGS) entry which is preliminary data.</text>
</comment>
<name>A0ABD3X180_SINWO</name>
<dbReference type="InterPro" id="IPR013083">
    <property type="entry name" value="Znf_RING/FYVE/PHD"/>
</dbReference>
<dbReference type="Proteomes" id="UP001634394">
    <property type="component" value="Unassembled WGS sequence"/>
</dbReference>